<proteinExistence type="inferred from homology"/>
<sequence>MAAPSDDGEKMVLLRGKDGEPVEVPEKSIAAASATIKGVIDEGRADAGVDLPSLSAATLSRVAEYVKRHFKDGAAAPEDDPGFYVPGDDDPLARFDDELVTTVDNDVLIDLIEAATLLGIDGLMDLACKAVAEQMKGKNAEEIRKKFHIVNDYTKEEEEEVRRENSWAFE</sequence>
<gene>
    <name evidence="7" type="ORF">URODEC1_LOCUS1581</name>
</gene>
<dbReference type="InterPro" id="IPR016072">
    <property type="entry name" value="Skp1_comp_dimer"/>
</dbReference>
<dbReference type="SMART" id="SM00512">
    <property type="entry name" value="Skp1"/>
    <property type="match status" value="1"/>
</dbReference>
<dbReference type="Pfam" id="PF03931">
    <property type="entry name" value="Skp1_POZ"/>
    <property type="match status" value="1"/>
</dbReference>
<evidence type="ECO:0000259" key="6">
    <source>
        <dbReference type="Pfam" id="PF03931"/>
    </source>
</evidence>
<dbReference type="InterPro" id="IPR016897">
    <property type="entry name" value="SKP1"/>
</dbReference>
<dbReference type="InterPro" id="IPR016073">
    <property type="entry name" value="Skp1_comp_POZ"/>
</dbReference>
<protein>
    <recommendedName>
        <fullName evidence="4">SKP1-like protein</fullName>
    </recommendedName>
</protein>
<dbReference type="InterPro" id="IPR001232">
    <property type="entry name" value="SKP1-like"/>
</dbReference>
<comment type="similarity">
    <text evidence="2 4">Belongs to the SKP1 family.</text>
</comment>
<dbReference type="PANTHER" id="PTHR11165">
    <property type="entry name" value="SKP1"/>
    <property type="match status" value="1"/>
</dbReference>
<reference evidence="7 8" key="2">
    <citation type="submission" date="2024-10" db="EMBL/GenBank/DDBJ databases">
        <authorList>
            <person name="Ryan C."/>
        </authorList>
    </citation>
    <scope>NUCLEOTIDE SEQUENCE [LARGE SCALE GENOMIC DNA]</scope>
</reference>
<dbReference type="Pfam" id="PF01466">
    <property type="entry name" value="Skp1"/>
    <property type="match status" value="1"/>
</dbReference>
<evidence type="ECO:0000313" key="7">
    <source>
        <dbReference type="EMBL" id="CAL4887175.1"/>
    </source>
</evidence>
<dbReference type="Proteomes" id="UP001497457">
    <property type="component" value="Chromosome 1b"/>
</dbReference>
<reference evidence="8" key="1">
    <citation type="submission" date="2024-06" db="EMBL/GenBank/DDBJ databases">
        <authorList>
            <person name="Ryan C."/>
        </authorList>
    </citation>
    <scope>NUCLEOTIDE SEQUENCE [LARGE SCALE GENOMIC DNA]</scope>
</reference>
<dbReference type="SUPFAM" id="SSF54695">
    <property type="entry name" value="POZ domain"/>
    <property type="match status" value="1"/>
</dbReference>
<feature type="domain" description="SKP1 component POZ" evidence="6">
    <location>
        <begin position="10"/>
        <end position="69"/>
    </location>
</feature>
<dbReference type="AlphaFoldDB" id="A0ABC8VB35"/>
<dbReference type="InterPro" id="IPR011333">
    <property type="entry name" value="SKP1/BTB/POZ_sf"/>
</dbReference>
<dbReference type="GO" id="GO:0016567">
    <property type="term" value="P:protein ubiquitination"/>
    <property type="evidence" value="ECO:0007669"/>
    <property type="project" value="UniProtKB-UniRule"/>
</dbReference>
<comment type="pathway">
    <text evidence="1 4">Protein modification; protein ubiquitination.</text>
</comment>
<evidence type="ECO:0000256" key="2">
    <source>
        <dbReference type="ARBA" id="ARBA00009993"/>
    </source>
</evidence>
<keyword evidence="8" id="KW-1185">Reference proteome</keyword>
<dbReference type="EMBL" id="OZ075111">
    <property type="protein sequence ID" value="CAL4887175.1"/>
    <property type="molecule type" value="Genomic_DNA"/>
</dbReference>
<accession>A0ABC8VB35</accession>
<evidence type="ECO:0000256" key="3">
    <source>
        <dbReference type="ARBA" id="ARBA00022786"/>
    </source>
</evidence>
<evidence type="ECO:0000256" key="4">
    <source>
        <dbReference type="PIRNR" id="PIRNR028729"/>
    </source>
</evidence>
<comment type="function">
    <text evidence="4">Involved in ubiquitination and subsequent proteasomal degradation of target proteins. Together with CUL1, RBX1 and a F-box protein, it forms a SCF E3 ubiquitin ligase complex. The functional specificity of this complex depends on the type of F-box protein. In the SCF complex, it serves as an adapter that links the F-box protein to CUL1.</text>
</comment>
<dbReference type="SUPFAM" id="SSF81382">
    <property type="entry name" value="Skp1 dimerisation domain-like"/>
    <property type="match status" value="1"/>
</dbReference>
<comment type="subunit">
    <text evidence="4">Part of a SCF (SKP1-cullin-F-box) protein ligase complex.</text>
</comment>
<dbReference type="Gene3D" id="3.30.710.10">
    <property type="entry name" value="Potassium Channel Kv1.1, Chain A"/>
    <property type="match status" value="1"/>
</dbReference>
<evidence type="ECO:0000256" key="1">
    <source>
        <dbReference type="ARBA" id="ARBA00004906"/>
    </source>
</evidence>
<keyword evidence="3 4" id="KW-0833">Ubl conjugation pathway</keyword>
<dbReference type="InterPro" id="IPR036296">
    <property type="entry name" value="SKP1-like_dim_sf"/>
</dbReference>
<dbReference type="PIRSF" id="PIRSF028729">
    <property type="entry name" value="E3_ubiquit_lig_SCF_Skp"/>
    <property type="match status" value="1"/>
</dbReference>
<feature type="domain" description="SKP1 component dimerisation" evidence="5">
    <location>
        <begin position="122"/>
        <end position="168"/>
    </location>
</feature>
<dbReference type="GO" id="GO:0009867">
    <property type="term" value="P:jasmonic acid mediated signaling pathway"/>
    <property type="evidence" value="ECO:0007669"/>
    <property type="project" value="UniProtKB-ARBA"/>
</dbReference>
<organism evidence="7 8">
    <name type="scientific">Urochloa decumbens</name>
    <dbReference type="NCBI Taxonomy" id="240449"/>
    <lineage>
        <taxon>Eukaryota</taxon>
        <taxon>Viridiplantae</taxon>
        <taxon>Streptophyta</taxon>
        <taxon>Embryophyta</taxon>
        <taxon>Tracheophyta</taxon>
        <taxon>Spermatophyta</taxon>
        <taxon>Magnoliopsida</taxon>
        <taxon>Liliopsida</taxon>
        <taxon>Poales</taxon>
        <taxon>Poaceae</taxon>
        <taxon>PACMAD clade</taxon>
        <taxon>Panicoideae</taxon>
        <taxon>Panicodae</taxon>
        <taxon>Paniceae</taxon>
        <taxon>Melinidinae</taxon>
        <taxon>Urochloa</taxon>
    </lineage>
</organism>
<evidence type="ECO:0000259" key="5">
    <source>
        <dbReference type="Pfam" id="PF01466"/>
    </source>
</evidence>
<name>A0ABC8VB35_9POAL</name>
<evidence type="ECO:0000313" key="8">
    <source>
        <dbReference type="Proteomes" id="UP001497457"/>
    </source>
</evidence>